<dbReference type="InterPro" id="IPR016156">
    <property type="entry name" value="FAD/NAD-linked_Rdtase_dimer_sf"/>
</dbReference>
<dbReference type="Pfam" id="PF07992">
    <property type="entry name" value="Pyr_redox_2"/>
    <property type="match status" value="1"/>
</dbReference>
<feature type="domain" description="FAD/NAD(P)-binding" evidence="8">
    <location>
        <begin position="21"/>
        <end position="348"/>
    </location>
</feature>
<dbReference type="SUPFAM" id="SSF55424">
    <property type="entry name" value="FAD/NAD-linked reductases, dimerisation (C-terminal) domain"/>
    <property type="match status" value="1"/>
</dbReference>
<comment type="cofactor">
    <cofactor evidence="5">
        <name>FAD</name>
        <dbReference type="ChEBI" id="CHEBI:57692"/>
    </cofactor>
    <text evidence="5">Binds 1 FAD per subunit.</text>
</comment>
<dbReference type="PRINTS" id="PR00368">
    <property type="entry name" value="FADPNR"/>
</dbReference>
<evidence type="ECO:0000256" key="5">
    <source>
        <dbReference type="PIRSR" id="PIRSR000350-3"/>
    </source>
</evidence>
<accession>A0A5C7A6I8</accession>
<feature type="binding site" evidence="5">
    <location>
        <begin position="191"/>
        <end position="198"/>
    </location>
    <ligand>
        <name>NAD(+)</name>
        <dbReference type="ChEBI" id="CHEBI:57540"/>
    </ligand>
</feature>
<organism evidence="9 10">
    <name type="scientific">Psychrobacter frigidicola</name>
    <dbReference type="NCBI Taxonomy" id="45611"/>
    <lineage>
        <taxon>Bacteria</taxon>
        <taxon>Pseudomonadati</taxon>
        <taxon>Pseudomonadota</taxon>
        <taxon>Gammaproteobacteria</taxon>
        <taxon>Moraxellales</taxon>
        <taxon>Moraxellaceae</taxon>
        <taxon>Psychrobacter</taxon>
    </lineage>
</organism>
<dbReference type="EC" id="1.8.1.4" evidence="9"/>
<feature type="binding site" evidence="5">
    <location>
        <begin position="153"/>
        <end position="155"/>
    </location>
    <ligand>
        <name>FAD</name>
        <dbReference type="ChEBI" id="CHEBI:57692"/>
    </ligand>
</feature>
<dbReference type="RefSeq" id="WP_147222650.1">
    <property type="nucleotide sequence ID" value="NZ_CAJGYY010000001.1"/>
</dbReference>
<dbReference type="PRINTS" id="PR00411">
    <property type="entry name" value="PNDRDTASEI"/>
</dbReference>
<keyword evidence="5" id="KW-0547">Nucleotide-binding</keyword>
<dbReference type="GO" id="GO:0004148">
    <property type="term" value="F:dihydrolipoyl dehydrogenase (NADH) activity"/>
    <property type="evidence" value="ECO:0007669"/>
    <property type="project" value="UniProtKB-EC"/>
</dbReference>
<keyword evidence="2" id="KW-0285">Flavoprotein</keyword>
<proteinExistence type="inferred from homology"/>
<dbReference type="NCBIfam" id="NF004939">
    <property type="entry name" value="PRK06292.1-1"/>
    <property type="match status" value="1"/>
</dbReference>
<keyword evidence="9" id="KW-0560">Oxidoreductase</keyword>
<gene>
    <name evidence="9" type="ORF">ES754_05125</name>
</gene>
<comment type="caution">
    <text evidence="9">The sequence shown here is derived from an EMBL/GenBank/DDBJ whole genome shotgun (WGS) entry which is preliminary data.</text>
</comment>
<feature type="disulfide bond" description="Redox-active" evidence="6">
    <location>
        <begin position="57"/>
        <end position="62"/>
    </location>
</feature>
<feature type="active site" description="Proton acceptor" evidence="4">
    <location>
        <position position="468"/>
    </location>
</feature>
<keyword evidence="10" id="KW-1185">Reference proteome</keyword>
<reference evidence="9 10" key="1">
    <citation type="submission" date="2019-08" db="EMBL/GenBank/DDBJ databases">
        <title>Genome sequence of Psychrobacter frigidicola ACAM304 (type strain).</title>
        <authorList>
            <person name="Bowman J.P."/>
        </authorList>
    </citation>
    <scope>NUCLEOTIDE SEQUENCE [LARGE SCALE GENOMIC DNA]</scope>
    <source>
        <strain evidence="9 10">ACAM 304</strain>
    </source>
</reference>
<feature type="domain" description="Pyridine nucleotide-disulphide oxidoreductase dimerisation" evidence="7">
    <location>
        <begin position="372"/>
        <end position="478"/>
    </location>
</feature>
<dbReference type="GO" id="GO:0003955">
    <property type="term" value="F:NAD(P)H dehydrogenase (quinone) activity"/>
    <property type="evidence" value="ECO:0007669"/>
    <property type="project" value="TreeGrafter"/>
</dbReference>
<dbReference type="GO" id="GO:0016616">
    <property type="term" value="F:oxidoreductase activity, acting on the CH-OH group of donors, NAD or NADP as acceptor"/>
    <property type="evidence" value="ECO:0007669"/>
    <property type="project" value="UniProtKB-ARBA"/>
</dbReference>
<dbReference type="AlphaFoldDB" id="A0A5C7A6I8"/>
<feature type="binding site" evidence="5">
    <location>
        <position position="290"/>
    </location>
    <ligand>
        <name>NAD(+)</name>
        <dbReference type="ChEBI" id="CHEBI:57540"/>
    </ligand>
</feature>
<dbReference type="PROSITE" id="PS00065">
    <property type="entry name" value="D_2_HYDROXYACID_DH_1"/>
    <property type="match status" value="1"/>
</dbReference>
<dbReference type="Pfam" id="PF02852">
    <property type="entry name" value="Pyr_redox_dim"/>
    <property type="match status" value="1"/>
</dbReference>
<dbReference type="InterPro" id="IPR004099">
    <property type="entry name" value="Pyr_nucl-diS_OxRdtase_dimer"/>
</dbReference>
<protein>
    <submittedName>
        <fullName evidence="9">Dihydrolipoyl dehydrogenase</fullName>
        <ecNumber evidence="9">1.8.1.4</ecNumber>
    </submittedName>
</protein>
<dbReference type="GO" id="GO:0050660">
    <property type="term" value="F:flavin adenine dinucleotide binding"/>
    <property type="evidence" value="ECO:0007669"/>
    <property type="project" value="TreeGrafter"/>
</dbReference>
<dbReference type="InterPro" id="IPR029752">
    <property type="entry name" value="D-isomer_DH_CS1"/>
</dbReference>
<feature type="binding site" evidence="5">
    <location>
        <position position="66"/>
    </location>
    <ligand>
        <name>FAD</name>
        <dbReference type="ChEBI" id="CHEBI:57692"/>
    </ligand>
</feature>
<dbReference type="OrthoDB" id="9800167at2"/>
<keyword evidence="5" id="KW-0520">NAD</keyword>
<evidence type="ECO:0000259" key="7">
    <source>
        <dbReference type="Pfam" id="PF02852"/>
    </source>
</evidence>
<feature type="binding site" evidence="5">
    <location>
        <position position="333"/>
    </location>
    <ligand>
        <name>FAD</name>
        <dbReference type="ChEBI" id="CHEBI:57692"/>
    </ligand>
</feature>
<comment type="similarity">
    <text evidence="1">Belongs to the class-I pyridine nucleotide-disulfide oxidoreductase family.</text>
</comment>
<evidence type="ECO:0000259" key="8">
    <source>
        <dbReference type="Pfam" id="PF07992"/>
    </source>
</evidence>
<dbReference type="PIRSF" id="PIRSF000350">
    <property type="entry name" value="Mercury_reductase_MerA"/>
    <property type="match status" value="1"/>
</dbReference>
<evidence type="ECO:0000256" key="2">
    <source>
        <dbReference type="ARBA" id="ARBA00022630"/>
    </source>
</evidence>
<dbReference type="InterPro" id="IPR001100">
    <property type="entry name" value="Pyr_nuc-diS_OxRdtase"/>
</dbReference>
<evidence type="ECO:0000313" key="9">
    <source>
        <dbReference type="EMBL" id="TXD98310.1"/>
    </source>
</evidence>
<evidence type="ECO:0000256" key="3">
    <source>
        <dbReference type="ARBA" id="ARBA00022827"/>
    </source>
</evidence>
<dbReference type="EMBL" id="VORZ01000001">
    <property type="protein sequence ID" value="TXD98310.1"/>
    <property type="molecule type" value="Genomic_DNA"/>
</dbReference>
<keyword evidence="3 5" id="KW-0274">FAD</keyword>
<evidence type="ECO:0000256" key="1">
    <source>
        <dbReference type="ARBA" id="ARBA00007532"/>
    </source>
</evidence>
<name>A0A5C7A6I8_9GAMM</name>
<evidence type="ECO:0000256" key="6">
    <source>
        <dbReference type="PIRSR" id="PIRSR000350-4"/>
    </source>
</evidence>
<dbReference type="Gene3D" id="3.30.390.30">
    <property type="match status" value="1"/>
</dbReference>
<dbReference type="Proteomes" id="UP000321903">
    <property type="component" value="Unassembled WGS sequence"/>
</dbReference>
<evidence type="ECO:0000256" key="4">
    <source>
        <dbReference type="PIRSR" id="PIRSR000350-2"/>
    </source>
</evidence>
<dbReference type="InterPro" id="IPR036188">
    <property type="entry name" value="FAD/NAD-bd_sf"/>
</dbReference>
<dbReference type="InterPro" id="IPR023753">
    <property type="entry name" value="FAD/NAD-binding_dom"/>
</dbReference>
<evidence type="ECO:0000313" key="10">
    <source>
        <dbReference type="Proteomes" id="UP000321903"/>
    </source>
</evidence>
<dbReference type="PANTHER" id="PTHR43014">
    <property type="entry name" value="MERCURIC REDUCTASE"/>
    <property type="match status" value="1"/>
</dbReference>
<sequence>MNHSSDNITENATNNITRHVEVAVIGAGTAGQNAFRAARRTTKNIVIINDGFWTTTCATIGCMPSKLLIAAASRAHDAQHSDQFGIHADVQIDGKQVMARVQAERDFFANSVKKQVDSWPEHKKISGRAHINKDGLIEVNNELIKADKIIVATGSSPFIPEGWTDKLGDTLLTSDNIFELSDLPTSMAVIGAGSVGLEMAQSMARLGVNVTLFNRENRVASLQDDDINKKAIDCLARGLTMKLKSKVEDVGTCSDDKTIENKKSVAFIKYKDREGQVQEWQGEYVLVATGRRNNIEQLGIENLDVELDDKNRPKNLDINTGQIGDLEVYIIGDANAHIPLLHVASDEGFSAGSSVCPNNTDANLRPPSIPLSIVFCEPQIANIGMTLPEVKDSGLNYVIGKVSFDTQGRSRVMGVNCGLLHIYSCKETDKILGASMVGPDAEYIAHILAVAITNDLCIKELLDTPFYHPTIVEGLRTALRDVQDKMSIPYQAQLTQEDDF</sequence>
<dbReference type="SUPFAM" id="SSF51905">
    <property type="entry name" value="FAD/NAD(P)-binding domain"/>
    <property type="match status" value="2"/>
</dbReference>
<dbReference type="PANTHER" id="PTHR43014:SF4">
    <property type="entry name" value="PYRIDINE NUCLEOTIDE-DISULFIDE OXIDOREDUCTASE RCLA-RELATED"/>
    <property type="match status" value="1"/>
</dbReference>
<dbReference type="Gene3D" id="3.50.50.60">
    <property type="entry name" value="FAD/NAD(P)-binding domain"/>
    <property type="match status" value="2"/>
</dbReference>